<comment type="caution">
    <text evidence="1">The sequence shown here is derived from an EMBL/GenBank/DDBJ whole genome shotgun (WGS) entry which is preliminary data.</text>
</comment>
<evidence type="ECO:0000313" key="2">
    <source>
        <dbReference type="Proteomes" id="UP000826195"/>
    </source>
</evidence>
<dbReference type="AlphaFoldDB" id="A0AAV7IR80"/>
<dbReference type="EMBL" id="JAHXZJ010001119">
    <property type="protein sequence ID" value="KAH0555210.1"/>
    <property type="molecule type" value="Genomic_DNA"/>
</dbReference>
<accession>A0AAV7IR80</accession>
<reference evidence="1 2" key="1">
    <citation type="journal article" date="2021" name="J. Hered.">
        <title>A chromosome-level genome assembly of the parasitoid wasp, Cotesia glomerata (Hymenoptera: Braconidae).</title>
        <authorList>
            <person name="Pinto B.J."/>
            <person name="Weis J.J."/>
            <person name="Gamble T."/>
            <person name="Ode P.J."/>
            <person name="Paul R."/>
            <person name="Zaspel J.M."/>
        </authorList>
    </citation>
    <scope>NUCLEOTIDE SEQUENCE [LARGE SCALE GENOMIC DNA]</scope>
    <source>
        <strain evidence="1">CgM1</strain>
    </source>
</reference>
<proteinExistence type="predicted"/>
<dbReference type="Proteomes" id="UP000826195">
    <property type="component" value="Unassembled WGS sequence"/>
</dbReference>
<name>A0AAV7IR80_COTGL</name>
<organism evidence="1 2">
    <name type="scientific">Cotesia glomerata</name>
    <name type="common">Lepidopteran parasitic wasp</name>
    <name type="synonym">Apanteles glomeratus</name>
    <dbReference type="NCBI Taxonomy" id="32391"/>
    <lineage>
        <taxon>Eukaryota</taxon>
        <taxon>Metazoa</taxon>
        <taxon>Ecdysozoa</taxon>
        <taxon>Arthropoda</taxon>
        <taxon>Hexapoda</taxon>
        <taxon>Insecta</taxon>
        <taxon>Pterygota</taxon>
        <taxon>Neoptera</taxon>
        <taxon>Endopterygota</taxon>
        <taxon>Hymenoptera</taxon>
        <taxon>Apocrita</taxon>
        <taxon>Ichneumonoidea</taxon>
        <taxon>Braconidae</taxon>
        <taxon>Microgastrinae</taxon>
        <taxon>Cotesia</taxon>
    </lineage>
</organism>
<gene>
    <name evidence="1" type="ORF">KQX54_016067</name>
</gene>
<keyword evidence="2" id="KW-1185">Reference proteome</keyword>
<evidence type="ECO:0000313" key="1">
    <source>
        <dbReference type="EMBL" id="KAH0555210.1"/>
    </source>
</evidence>
<sequence length="110" mass="12556">MHRKRVYLACSEQRRPLEPLDPSRSSKDKFSLERRALKRDLHLCKLVCKRECESDDIESSGTTTALPSPSPWSCITSPGHRDTLESSCTRVSCRICNVPILESWRVVGIR</sequence>
<protein>
    <submittedName>
        <fullName evidence="1">Uncharacterized protein</fullName>
    </submittedName>
</protein>